<sequence length="160" mass="17628">MIRCIKSFMALVVVCIMSGCATTSSYVQPQTNVPHATIQGGEVRESLFTWRVNSIITIDDKAVNNFFTNTPKLRIQPGKHNMVANVTFARGFASQQYNALVEFDANIKAREVYKITSAIKGKSVQVWAEDAHGRRAGTVGSANYSVLPQSQTVIVPVYSR</sequence>
<protein>
    <submittedName>
        <fullName evidence="2">Uncharacterized protein</fullName>
    </submittedName>
</protein>
<organism evidence="2 3">
    <name type="scientific">Legionella spiritensis</name>
    <dbReference type="NCBI Taxonomy" id="452"/>
    <lineage>
        <taxon>Bacteria</taxon>
        <taxon>Pseudomonadati</taxon>
        <taxon>Pseudomonadota</taxon>
        <taxon>Gammaproteobacteria</taxon>
        <taxon>Legionellales</taxon>
        <taxon>Legionellaceae</taxon>
        <taxon>Legionella</taxon>
    </lineage>
</organism>
<keyword evidence="1" id="KW-0732">Signal</keyword>
<comment type="caution">
    <text evidence="2">The sequence shown here is derived from an EMBL/GenBank/DDBJ whole genome shotgun (WGS) entry which is preliminary data.</text>
</comment>
<name>A0A0W0Z9B4_LEGSP</name>
<dbReference type="PATRIC" id="fig|452.5.peg.655"/>
<gene>
    <name evidence="2" type="ORF">Lspi_0597</name>
</gene>
<feature type="signal peptide" evidence="1">
    <location>
        <begin position="1"/>
        <end position="21"/>
    </location>
</feature>
<accession>A0A0W0Z9B4</accession>
<evidence type="ECO:0000313" key="3">
    <source>
        <dbReference type="Proteomes" id="UP000054877"/>
    </source>
</evidence>
<dbReference type="Proteomes" id="UP000054877">
    <property type="component" value="Unassembled WGS sequence"/>
</dbReference>
<dbReference type="EMBL" id="LNYX01000006">
    <property type="protein sequence ID" value="KTD65523.1"/>
    <property type="molecule type" value="Genomic_DNA"/>
</dbReference>
<evidence type="ECO:0000256" key="1">
    <source>
        <dbReference type="SAM" id="SignalP"/>
    </source>
</evidence>
<dbReference type="PROSITE" id="PS51257">
    <property type="entry name" value="PROKAR_LIPOPROTEIN"/>
    <property type="match status" value="1"/>
</dbReference>
<feature type="chain" id="PRO_5006918451" evidence="1">
    <location>
        <begin position="22"/>
        <end position="160"/>
    </location>
</feature>
<dbReference type="STRING" id="452.Lspi_0597"/>
<dbReference type="AlphaFoldDB" id="A0A0W0Z9B4"/>
<proteinExistence type="predicted"/>
<dbReference type="RefSeq" id="WP_058482542.1">
    <property type="nucleotide sequence ID" value="NZ_CAAAII010000009.1"/>
</dbReference>
<keyword evidence="3" id="KW-1185">Reference proteome</keyword>
<reference evidence="2 3" key="1">
    <citation type="submission" date="2015-11" db="EMBL/GenBank/DDBJ databases">
        <title>Genomic analysis of 38 Legionella species identifies large and diverse effector repertoires.</title>
        <authorList>
            <person name="Burstein D."/>
            <person name="Amaro F."/>
            <person name="Zusman T."/>
            <person name="Lifshitz Z."/>
            <person name="Cohen O."/>
            <person name="Gilbert J.A."/>
            <person name="Pupko T."/>
            <person name="Shuman H.A."/>
            <person name="Segal G."/>
        </authorList>
    </citation>
    <scope>NUCLEOTIDE SEQUENCE [LARGE SCALE GENOMIC DNA]</scope>
    <source>
        <strain evidence="2 3">Mt.St.Helens-9</strain>
    </source>
</reference>
<evidence type="ECO:0000313" key="2">
    <source>
        <dbReference type="EMBL" id="KTD65523.1"/>
    </source>
</evidence>